<dbReference type="EMBL" id="AE014075">
    <property type="protein sequence ID" value="AAN80963.1"/>
    <property type="molecule type" value="Genomic_DNA"/>
</dbReference>
<dbReference type="STRING" id="199310.c2508"/>
<evidence type="ECO:0000313" key="2">
    <source>
        <dbReference type="Proteomes" id="UP000001410"/>
    </source>
</evidence>
<proteinExistence type="predicted"/>
<name>A0A0H2V8H8_ECOL6</name>
<keyword evidence="2" id="KW-1185">Reference proteome</keyword>
<protein>
    <recommendedName>
        <fullName evidence="3">Transposase</fullName>
    </recommendedName>
</protein>
<evidence type="ECO:0000313" key="1">
    <source>
        <dbReference type="EMBL" id="AAN80963.1"/>
    </source>
</evidence>
<dbReference type="AlphaFoldDB" id="A0A0H2V8H8"/>
<reference evidence="1 2" key="1">
    <citation type="journal article" date="2002" name="Proc. Natl. Acad. Sci. U.S.A.">
        <title>Extensive mosaic structure revealed by the complete genome sequence of uropathogenic Escherichia coli.</title>
        <authorList>
            <person name="Welch R.A."/>
            <person name="Burland V."/>
            <person name="Plunkett G.III."/>
            <person name="Redford P."/>
            <person name="Roesch P."/>
            <person name="Rasko D."/>
            <person name="Buckles E.L."/>
            <person name="Liou S.R."/>
            <person name="Boutin A."/>
            <person name="Hackett J."/>
            <person name="Stroud D."/>
            <person name="Mayhew G.F."/>
            <person name="Rose D.J."/>
            <person name="Zhou S."/>
            <person name="Schwartz D.C."/>
            <person name="Perna N.T."/>
            <person name="Mobley H.L."/>
            <person name="Donnenberg M.S."/>
            <person name="Blattner F.R."/>
        </authorList>
    </citation>
    <scope>NUCLEOTIDE SEQUENCE [LARGE SCALE GENOMIC DNA]</scope>
    <source>
        <strain evidence="2">CFT073 / ATCC 700928 / UPEC</strain>
    </source>
</reference>
<dbReference type="HOGENOM" id="CLU_131405_0_0_6"/>
<organism evidence="1 2">
    <name type="scientific">Escherichia coli O6:H1 (strain CFT073 / ATCC 700928 / UPEC)</name>
    <dbReference type="NCBI Taxonomy" id="199310"/>
    <lineage>
        <taxon>Bacteria</taxon>
        <taxon>Pseudomonadati</taxon>
        <taxon>Pseudomonadota</taxon>
        <taxon>Gammaproteobacteria</taxon>
        <taxon>Enterobacterales</taxon>
        <taxon>Enterobacteriaceae</taxon>
        <taxon>Escherichia</taxon>
    </lineage>
</organism>
<accession>A0A0H2V8H8</accession>
<evidence type="ECO:0008006" key="3">
    <source>
        <dbReference type="Google" id="ProtNLM"/>
    </source>
</evidence>
<dbReference type="Proteomes" id="UP000001410">
    <property type="component" value="Chromosome"/>
</dbReference>
<dbReference type="eggNOG" id="COG4584">
    <property type="taxonomic scope" value="Bacteria"/>
</dbReference>
<dbReference type="KEGG" id="ecc:c2508"/>
<sequence>MKHVVYSVPSRLVGQLLRVRLWDDRLSCYVGSSEVMSCPRVRPEKGKTRARRIDFRHVIDSLAKKPGAFCHATLRNDILPDDEWRRLWRRLCNHLEPDMAGRLMVHALKLAAGYDDISVVAKGMEQMLNTPGNVDLHRLMRFLGIKEKALPVVNVKQHNLSSYEQLLRGKGGSQ</sequence>
<gene>
    <name evidence="1" type="ordered locus">c2508</name>
</gene>